<protein>
    <submittedName>
        <fullName evidence="2">Uncharacterized protein</fullName>
    </submittedName>
</protein>
<evidence type="ECO:0000313" key="2">
    <source>
        <dbReference type="EMBL" id="KAH0464141.1"/>
    </source>
</evidence>
<dbReference type="Proteomes" id="UP000775213">
    <property type="component" value="Unassembled WGS sequence"/>
</dbReference>
<feature type="transmembrane region" description="Helical" evidence="1">
    <location>
        <begin position="43"/>
        <end position="65"/>
    </location>
</feature>
<comment type="caution">
    <text evidence="2">The sequence shown here is derived from an EMBL/GenBank/DDBJ whole genome shotgun (WGS) entry which is preliminary data.</text>
</comment>
<sequence>MMELFILGCAGVVVLLHSANFFFHALSRKIGFRSLRACLPLSIFIILSIFLFCLSVWICDLVFAASLDSLGERRINGLGASNMLE</sequence>
<evidence type="ECO:0000256" key="1">
    <source>
        <dbReference type="SAM" id="Phobius"/>
    </source>
</evidence>
<reference evidence="2 3" key="1">
    <citation type="journal article" date="2021" name="Hortic Res">
        <title>Chromosome-scale assembly of the Dendrobium chrysotoxum genome enhances the understanding of orchid evolution.</title>
        <authorList>
            <person name="Zhang Y."/>
            <person name="Zhang G.Q."/>
            <person name="Zhang D."/>
            <person name="Liu X.D."/>
            <person name="Xu X.Y."/>
            <person name="Sun W.H."/>
            <person name="Yu X."/>
            <person name="Zhu X."/>
            <person name="Wang Z.W."/>
            <person name="Zhao X."/>
            <person name="Zhong W.Y."/>
            <person name="Chen H."/>
            <person name="Yin W.L."/>
            <person name="Huang T."/>
            <person name="Niu S.C."/>
            <person name="Liu Z.J."/>
        </authorList>
    </citation>
    <scope>NUCLEOTIDE SEQUENCE [LARGE SCALE GENOMIC DNA]</scope>
    <source>
        <strain evidence="2">Lindl</strain>
    </source>
</reference>
<evidence type="ECO:0000313" key="3">
    <source>
        <dbReference type="Proteomes" id="UP000775213"/>
    </source>
</evidence>
<organism evidence="2 3">
    <name type="scientific">Dendrobium chrysotoxum</name>
    <name type="common">Orchid</name>
    <dbReference type="NCBI Taxonomy" id="161865"/>
    <lineage>
        <taxon>Eukaryota</taxon>
        <taxon>Viridiplantae</taxon>
        <taxon>Streptophyta</taxon>
        <taxon>Embryophyta</taxon>
        <taxon>Tracheophyta</taxon>
        <taxon>Spermatophyta</taxon>
        <taxon>Magnoliopsida</taxon>
        <taxon>Liliopsida</taxon>
        <taxon>Asparagales</taxon>
        <taxon>Orchidaceae</taxon>
        <taxon>Epidendroideae</taxon>
        <taxon>Malaxideae</taxon>
        <taxon>Dendrobiinae</taxon>
        <taxon>Dendrobium</taxon>
    </lineage>
</organism>
<dbReference type="EMBL" id="JAGFBR010000007">
    <property type="protein sequence ID" value="KAH0464141.1"/>
    <property type="molecule type" value="Genomic_DNA"/>
</dbReference>
<name>A0AAV7H5H1_DENCH</name>
<keyword evidence="1" id="KW-0472">Membrane</keyword>
<accession>A0AAV7H5H1</accession>
<keyword evidence="1" id="KW-0812">Transmembrane</keyword>
<keyword evidence="3" id="KW-1185">Reference proteome</keyword>
<gene>
    <name evidence="2" type="ORF">IEQ34_006927</name>
</gene>
<keyword evidence="1" id="KW-1133">Transmembrane helix</keyword>
<dbReference type="AlphaFoldDB" id="A0AAV7H5H1"/>
<proteinExistence type="predicted"/>